<dbReference type="Proteomes" id="UP000186074">
    <property type="component" value="Chromosome"/>
</dbReference>
<gene>
    <name evidence="1" type="ORF">LPB137_01280</name>
</gene>
<dbReference type="OrthoDB" id="5344084at2"/>
<evidence type="ECO:0000313" key="1">
    <source>
        <dbReference type="EMBL" id="APW64563.1"/>
    </source>
</evidence>
<name>A0A1P8KJ34_9BACT</name>
<protein>
    <submittedName>
        <fullName evidence="1">Uncharacterized protein</fullName>
    </submittedName>
</protein>
<organism evidence="1 2">
    <name type="scientific">Poseidonibacter parvus</name>
    <dbReference type="NCBI Taxonomy" id="1850254"/>
    <lineage>
        <taxon>Bacteria</taxon>
        <taxon>Pseudomonadati</taxon>
        <taxon>Campylobacterota</taxon>
        <taxon>Epsilonproteobacteria</taxon>
        <taxon>Campylobacterales</taxon>
        <taxon>Arcobacteraceae</taxon>
        <taxon>Poseidonibacter</taxon>
    </lineage>
</organism>
<dbReference type="STRING" id="1850254.LPB137_01280"/>
<dbReference type="RefSeq" id="WP_076083320.1">
    <property type="nucleotide sequence ID" value="NZ_CP019070.1"/>
</dbReference>
<evidence type="ECO:0000313" key="2">
    <source>
        <dbReference type="Proteomes" id="UP000186074"/>
    </source>
</evidence>
<dbReference type="AlphaFoldDB" id="A0A1P8KJ34"/>
<proteinExistence type="predicted"/>
<accession>A0A1P8KJ34</accession>
<sequence>MKKSIVLLISLLFISALSILILKNLEDTNSYIKEQSSRLNKTQMITLTSNAQVEVSKVIKDNKESIDELLLENDNLSIPTKVGNSELLFTLVKYDKVDVNSLSSKDSKENSIEKLFNEYNISSFYSFKDIYRVQENQYKEKDNRFIKNSKQLDFIIDKFIKDTYSDEILDIKNKIGFINKSANSDLYELFIKINHLNELFKAYYILDKEGKVAYFESSFK</sequence>
<keyword evidence="2" id="KW-1185">Reference proteome</keyword>
<dbReference type="KEGG" id="alp:LPB137_01280"/>
<reference evidence="1 2" key="1">
    <citation type="submission" date="2017-01" db="EMBL/GenBank/DDBJ databases">
        <title>Genome sequencing of Arcobacter sp. LPB0137.</title>
        <authorList>
            <person name="Lee G.-W."/>
            <person name="Yi H."/>
        </authorList>
    </citation>
    <scope>NUCLEOTIDE SEQUENCE [LARGE SCALE GENOMIC DNA]</scope>
    <source>
        <strain evidence="1 2">LPB0137</strain>
    </source>
</reference>
<dbReference type="EMBL" id="CP019070">
    <property type="protein sequence ID" value="APW64563.1"/>
    <property type="molecule type" value="Genomic_DNA"/>
</dbReference>